<name>A0A2P6MPC6_9EUKA</name>
<dbReference type="GO" id="GO:0005681">
    <property type="term" value="C:spliceosomal complex"/>
    <property type="evidence" value="ECO:0007669"/>
    <property type="project" value="TreeGrafter"/>
</dbReference>
<keyword evidence="5" id="KW-0539">Nucleus</keyword>
<dbReference type="InterPro" id="IPR016024">
    <property type="entry name" value="ARM-type_fold"/>
</dbReference>
<evidence type="ECO:0000256" key="1">
    <source>
        <dbReference type="ARBA" id="ARBA00004123"/>
    </source>
</evidence>
<keyword evidence="3" id="KW-0677">Repeat</keyword>
<comment type="caution">
    <text evidence="9">The sequence shown here is derived from an EMBL/GenBank/DDBJ whole genome shotgun (WGS) entry which is preliminary data.</text>
</comment>
<dbReference type="InterPro" id="IPR013180">
    <property type="entry name" value="CTNNBL1_N"/>
</dbReference>
<evidence type="ECO:0000256" key="2">
    <source>
        <dbReference type="ARBA" id="ARBA00022553"/>
    </source>
</evidence>
<dbReference type="SUPFAM" id="SSF48371">
    <property type="entry name" value="ARM repeat"/>
    <property type="match status" value="1"/>
</dbReference>
<feature type="region of interest" description="Disordered" evidence="7">
    <location>
        <begin position="1"/>
        <end position="30"/>
    </location>
</feature>
<dbReference type="Proteomes" id="UP000241769">
    <property type="component" value="Unassembled WGS sequence"/>
</dbReference>
<reference evidence="9 10" key="1">
    <citation type="journal article" date="2018" name="Genome Biol. Evol.">
        <title>Multiple Roots of Fruiting Body Formation in Amoebozoa.</title>
        <authorList>
            <person name="Hillmann F."/>
            <person name="Forbes G."/>
            <person name="Novohradska S."/>
            <person name="Ferling I."/>
            <person name="Riege K."/>
            <person name="Groth M."/>
            <person name="Westermann M."/>
            <person name="Marz M."/>
            <person name="Spaller T."/>
            <person name="Winckler T."/>
            <person name="Schaap P."/>
            <person name="Glockner G."/>
        </authorList>
    </citation>
    <scope>NUCLEOTIDE SEQUENCE [LARGE SCALE GENOMIC DNA]</scope>
    <source>
        <strain evidence="9 10">Jena</strain>
    </source>
</reference>
<evidence type="ECO:0000256" key="7">
    <source>
        <dbReference type="SAM" id="MobiDB-lite"/>
    </source>
</evidence>
<keyword evidence="4 6" id="KW-0175">Coiled coil</keyword>
<keyword evidence="2" id="KW-0597">Phosphoprotein</keyword>
<dbReference type="FunFam" id="1.25.10.10:FF:001136">
    <property type="entry name" value="Beta-catenin-like protein 1"/>
    <property type="match status" value="1"/>
</dbReference>
<evidence type="ECO:0000259" key="8">
    <source>
        <dbReference type="SMART" id="SM01156"/>
    </source>
</evidence>
<dbReference type="AlphaFoldDB" id="A0A2P6MPC6"/>
<dbReference type="Gene3D" id="1.25.10.10">
    <property type="entry name" value="Leucine-rich Repeat Variant"/>
    <property type="match status" value="1"/>
</dbReference>
<sequence length="511" mass="58821">MDYNGKRRFEEEEEDDHQSKRNRTYEDDEELDEEAILRMVEQAPNVEALDEAQVKKMLLSLEKKITNNQMLRNKFADKPEKFMDSEVELDDELKKMHLLATAPEFYPTIAGLGTITSIVSLFTHENTDSEVLTETKATAKLVDSFLENEGLENLIGNIERMDEDIPEEMKAVHNSLGIIENLIEVRPDISELVTEKTGIMQYLLKRISKEAFDDNKLYASEILAILVQESTENQRKLGKLNGMDSMLVALSQYRKDNPKDGTEEEVVENLFDALCSCLQEGTSRDLFMEAEGIELMLIMVKNKKFCRRPAIKVLNYTLTDNKANCNYFVDKLGLKTIFSAFMKKGSKKAKKGEDNAEDEHIVCCIVNLFRNLDDQSLERLHGKFTENNCEKVERLLELHEKYTEKLSKAEEELRAEMEEEEVDEEELYLKRLDAGLFTLQMIDTVIAYIFGIDATRKRAKDIIDLRGYPIETFKKVLFEYAQNAGDDSVGEDEPPNATRKLTRSLLKNFDL</sequence>
<feature type="compositionally biased region" description="Basic and acidic residues" evidence="7">
    <location>
        <begin position="1"/>
        <end position="10"/>
    </location>
</feature>
<keyword evidence="10" id="KW-1185">Reference proteome</keyword>
<dbReference type="PANTHER" id="PTHR14978">
    <property type="entry name" value="BETA-CATENIN-LIKE PROTEIN 1 NUCLEAR ASSOCIATED PROTEIN"/>
    <property type="match status" value="1"/>
</dbReference>
<gene>
    <name evidence="9" type="ORF">PROFUN_02534</name>
</gene>
<comment type="subcellular location">
    <subcellularLocation>
        <location evidence="1">Nucleus</location>
    </subcellularLocation>
</comment>
<protein>
    <submittedName>
        <fullName evidence="9">Beta-catenin-like protein 1-like isoform 2</fullName>
    </submittedName>
</protein>
<feature type="coiled-coil region" evidence="6">
    <location>
        <begin position="392"/>
        <end position="430"/>
    </location>
</feature>
<dbReference type="OrthoDB" id="1898821at2759"/>
<evidence type="ECO:0000313" key="10">
    <source>
        <dbReference type="Proteomes" id="UP000241769"/>
    </source>
</evidence>
<evidence type="ECO:0000256" key="3">
    <source>
        <dbReference type="ARBA" id="ARBA00022737"/>
    </source>
</evidence>
<evidence type="ECO:0000256" key="5">
    <source>
        <dbReference type="ARBA" id="ARBA00023242"/>
    </source>
</evidence>
<dbReference type="STRING" id="1890364.A0A2P6MPC6"/>
<accession>A0A2P6MPC6</accession>
<evidence type="ECO:0000256" key="6">
    <source>
        <dbReference type="SAM" id="Coils"/>
    </source>
</evidence>
<dbReference type="SMART" id="SM01156">
    <property type="entry name" value="DUF1716"/>
    <property type="match status" value="1"/>
</dbReference>
<dbReference type="InParanoid" id="A0A2P6MPC6"/>
<evidence type="ECO:0000256" key="4">
    <source>
        <dbReference type="ARBA" id="ARBA00023054"/>
    </source>
</evidence>
<dbReference type="GO" id="GO:0010467">
    <property type="term" value="P:gene expression"/>
    <property type="evidence" value="ECO:0007669"/>
    <property type="project" value="UniProtKB-ARBA"/>
</dbReference>
<dbReference type="FunCoup" id="A0A2P6MPC6">
    <property type="interactions" value="924"/>
</dbReference>
<evidence type="ECO:0000313" key="9">
    <source>
        <dbReference type="EMBL" id="PRP73525.1"/>
    </source>
</evidence>
<dbReference type="Pfam" id="PF08216">
    <property type="entry name" value="CTNNBL"/>
    <property type="match status" value="1"/>
</dbReference>
<organism evidence="9 10">
    <name type="scientific">Planoprotostelium fungivorum</name>
    <dbReference type="NCBI Taxonomy" id="1890364"/>
    <lineage>
        <taxon>Eukaryota</taxon>
        <taxon>Amoebozoa</taxon>
        <taxon>Evosea</taxon>
        <taxon>Variosea</taxon>
        <taxon>Cavosteliida</taxon>
        <taxon>Cavosteliaceae</taxon>
        <taxon>Planoprotostelium</taxon>
    </lineage>
</organism>
<proteinExistence type="predicted"/>
<dbReference type="InterPro" id="IPR039678">
    <property type="entry name" value="CTNNBL1"/>
</dbReference>
<dbReference type="PANTHER" id="PTHR14978:SF0">
    <property type="entry name" value="BETA-CATENIN-LIKE PROTEIN 1"/>
    <property type="match status" value="1"/>
</dbReference>
<dbReference type="InterPro" id="IPR011989">
    <property type="entry name" value="ARM-like"/>
</dbReference>
<feature type="domain" description="Beta-catenin-like protein 1 N-terminal" evidence="8">
    <location>
        <begin position="29"/>
        <end position="136"/>
    </location>
</feature>
<dbReference type="EMBL" id="MDYQ01000599">
    <property type="protein sequence ID" value="PRP73525.1"/>
    <property type="molecule type" value="Genomic_DNA"/>
</dbReference>